<protein>
    <submittedName>
        <fullName evidence="2">Uncharacterized protein</fullName>
    </submittedName>
</protein>
<organism evidence="2 3">
    <name type="scientific">Cyclotella cryptica</name>
    <dbReference type="NCBI Taxonomy" id="29204"/>
    <lineage>
        <taxon>Eukaryota</taxon>
        <taxon>Sar</taxon>
        <taxon>Stramenopiles</taxon>
        <taxon>Ochrophyta</taxon>
        <taxon>Bacillariophyta</taxon>
        <taxon>Coscinodiscophyceae</taxon>
        <taxon>Thalassiosirophycidae</taxon>
        <taxon>Stephanodiscales</taxon>
        <taxon>Stephanodiscaceae</taxon>
        <taxon>Cyclotella</taxon>
    </lineage>
</organism>
<feature type="compositionally biased region" description="Low complexity" evidence="1">
    <location>
        <begin position="636"/>
        <end position="656"/>
    </location>
</feature>
<dbReference type="PANTHER" id="PTHR38909">
    <property type="entry name" value="G PROTEIN GAMMA DOMAIN-CONTAINING PROTEIN"/>
    <property type="match status" value="1"/>
</dbReference>
<feature type="compositionally biased region" description="Basic residues" evidence="1">
    <location>
        <begin position="144"/>
        <end position="156"/>
    </location>
</feature>
<proteinExistence type="predicted"/>
<evidence type="ECO:0000313" key="2">
    <source>
        <dbReference type="EMBL" id="KAL3792819.1"/>
    </source>
</evidence>
<keyword evidence="3" id="KW-1185">Reference proteome</keyword>
<feature type="compositionally biased region" description="Low complexity" evidence="1">
    <location>
        <begin position="672"/>
        <end position="697"/>
    </location>
</feature>
<feature type="compositionally biased region" description="Pro residues" evidence="1">
    <location>
        <begin position="662"/>
        <end position="671"/>
    </location>
</feature>
<feature type="region of interest" description="Disordered" evidence="1">
    <location>
        <begin position="92"/>
        <end position="248"/>
    </location>
</feature>
<feature type="compositionally biased region" description="Pro residues" evidence="1">
    <location>
        <begin position="698"/>
        <end position="707"/>
    </location>
</feature>
<feature type="compositionally biased region" description="Basic and acidic residues" evidence="1">
    <location>
        <begin position="224"/>
        <end position="235"/>
    </location>
</feature>
<sequence>MSSKYTSQFIVHKVEMRASYVLTTTILGYSSVSAVLDSAPCGSLKSYGSLQALPRACKTFINNTYYENKSFKAFGDADEIHRHLKGTLAKVANLREKSRKPDSKKKKNSDKKPSKDKKKTAEKKTDSGDKKKKQKEKSNSSEFKKKKKKKDIKKKNKATEEEGGKTKTKDKKSPSKKESSSKNLFDKDEKGDKKQDQTTGKIQDKKKDDVKQKTDEKIPKKKPDKQDKKEARKESNGPNSNTADNRAIRIREHCKVPLNVYRTCYERAVDPISDVDDEDSFELRNPFSQPFIDSNEWMVTDTMHLELSQNAVNSNDGEVVCKDVLALEELSLKYLKDNIGNEDSFVPICTLIDESAIENEFVNDGSGRVIQTIAFKIVITFAFKRHFANEIEQQSRRYRLRHLIESRSLARCNQGGFGLCCSSNAVNSRMDKGSATCAGLGCGSGQCGKKKKKKKPMSPRSMFVSNTLPDLYGIKFNQVVGLYTVLEPEETRGILDAPSTEDVAACAANRFIEDTLNVPSMSCQKYQEYNCNDNEDLSLVLEEKCDSALDVPPTSSPTTKKTVTISPTPKPMTISPTTPSPTRTFTPKPTAISPTTPFPTRTTNNPTSPSPTRTLTPKPSTTSPTTPSPTRPSTPKPTTTSPTTPSPTKTFTPKPTAISPTTPFPTRPVTPKPTATSPITPSPTQASTPKPMTNSPTTPSPTQPSTPKPTASSPVSIMPTPGLPSKITTASPSMSPTTRATPHTTTNEHNATWVSGNDKCQDASLLVDSDLPAKRAGTTAEATPDFSSNLEPTCGTSLESKGVWFTLNSNKRRIVRLEYEPKTKWPGISVLSVFTGPCDIGMIKCIANVRGSNIGASYEFLSKAGETYRILLSGENNKAAGEYEFRVTEYELPSNDECTDATNIVTIPGVLEKENGTTLGATPDFTDDSVEVYACADMDWYTRGVWYQYTGKDTNIRLEYQLYSTGIGNSELSIFTGSCGDLSCITNVKGAKNCGYWSCGLNLMATHEFFAKKDTTYFILLFGANFLVAADYEFKVTEYEVPSNDECTGATNIVTIPGAFEIENGTTLGATPDFTDDSVEVYACADMDWYTRGVWYQYTGKDTNIRLEYQLYSTGIGNSELSIFTGSCGDLSCITNVKGAKNCGYWSCDLNLMATHEFFAEKDTTYFILLFGANFLVAADYEFKVTEYQVPDNDDCDKATGISLSARTPFIQKGLTTLGATPDFTDNSVEVYACADMDWYTRGVWYQYTGKGTNITLEYQLYSTGIGNSELSIFTGSCGDLSCITNVKGAKNCGYWSCDLNLMATHEFFAKKDTLYFFLLFGSNFLVAADYDFKVTEDEL</sequence>
<gene>
    <name evidence="2" type="ORF">HJC23_002626</name>
</gene>
<dbReference type="Proteomes" id="UP001516023">
    <property type="component" value="Unassembled WGS sequence"/>
</dbReference>
<feature type="compositionally biased region" description="Pro residues" evidence="1">
    <location>
        <begin position="626"/>
        <end position="635"/>
    </location>
</feature>
<name>A0ABD3PXD8_9STRA</name>
<feature type="compositionally biased region" description="Basic residues" evidence="1">
    <location>
        <begin position="102"/>
        <end position="121"/>
    </location>
</feature>
<evidence type="ECO:0000313" key="3">
    <source>
        <dbReference type="Proteomes" id="UP001516023"/>
    </source>
</evidence>
<evidence type="ECO:0000256" key="1">
    <source>
        <dbReference type="SAM" id="MobiDB-lite"/>
    </source>
</evidence>
<feature type="compositionally biased region" description="Low complexity" evidence="1">
    <location>
        <begin position="552"/>
        <end position="625"/>
    </location>
</feature>
<feature type="compositionally biased region" description="Basic and acidic residues" evidence="1">
    <location>
        <begin position="157"/>
        <end position="218"/>
    </location>
</feature>
<dbReference type="PANTHER" id="PTHR38909:SF1">
    <property type="entry name" value="G PROTEIN GAMMA DOMAIN-CONTAINING PROTEIN"/>
    <property type="match status" value="1"/>
</dbReference>
<accession>A0ABD3PXD8</accession>
<reference evidence="2 3" key="1">
    <citation type="journal article" date="2020" name="G3 (Bethesda)">
        <title>Improved Reference Genome for Cyclotella cryptica CCMP332, a Model for Cell Wall Morphogenesis, Salinity Adaptation, and Lipid Production in Diatoms (Bacillariophyta).</title>
        <authorList>
            <person name="Roberts W.R."/>
            <person name="Downey K.M."/>
            <person name="Ruck E.C."/>
            <person name="Traller J.C."/>
            <person name="Alverson A.J."/>
        </authorList>
    </citation>
    <scope>NUCLEOTIDE SEQUENCE [LARGE SCALE GENOMIC DNA]</scope>
    <source>
        <strain evidence="2 3">CCMP332</strain>
    </source>
</reference>
<comment type="caution">
    <text evidence="2">The sequence shown here is derived from an EMBL/GenBank/DDBJ whole genome shotgun (WGS) entry which is preliminary data.</text>
</comment>
<feature type="region of interest" description="Disordered" evidence="1">
    <location>
        <begin position="548"/>
        <end position="755"/>
    </location>
</feature>
<feature type="compositionally biased region" description="Polar residues" evidence="1">
    <location>
        <begin position="726"/>
        <end position="736"/>
    </location>
</feature>
<dbReference type="EMBL" id="JABMIG020000098">
    <property type="protein sequence ID" value="KAL3792819.1"/>
    <property type="molecule type" value="Genomic_DNA"/>
</dbReference>